<dbReference type="InterPro" id="IPR017441">
    <property type="entry name" value="Protein_kinase_ATP_BS"/>
</dbReference>
<evidence type="ECO:0000259" key="2">
    <source>
        <dbReference type="PROSITE" id="PS50011"/>
    </source>
</evidence>
<dbReference type="PANTHER" id="PTHR48010">
    <property type="entry name" value="OS05G0588300 PROTEIN"/>
    <property type="match status" value="1"/>
</dbReference>
<comment type="caution">
    <text evidence="3">The sequence shown here is derived from an EMBL/GenBank/DDBJ whole genome shotgun (WGS) entry which is preliminary data.</text>
</comment>
<feature type="domain" description="Protein kinase" evidence="2">
    <location>
        <begin position="393"/>
        <end position="675"/>
    </location>
</feature>
<dbReference type="SUPFAM" id="SSF56112">
    <property type="entry name" value="Protein kinase-like (PK-like)"/>
    <property type="match status" value="2"/>
</dbReference>
<dbReference type="InterPro" id="IPR001245">
    <property type="entry name" value="Ser-Thr/Tyr_kinase_cat_dom"/>
</dbReference>
<dbReference type="Gene3D" id="1.10.510.10">
    <property type="entry name" value="Transferase(Phosphotransferase) domain 1"/>
    <property type="match status" value="2"/>
</dbReference>
<protein>
    <recommendedName>
        <fullName evidence="2">Protein kinase domain-containing protein</fullName>
    </recommendedName>
</protein>
<reference evidence="3 4" key="1">
    <citation type="journal article" date="2021" name="Comput. Struct. Biotechnol. J.">
        <title>De novo genome assembly of the potent medicinal plant Rehmannia glutinosa using nanopore technology.</title>
        <authorList>
            <person name="Ma L."/>
            <person name="Dong C."/>
            <person name="Song C."/>
            <person name="Wang X."/>
            <person name="Zheng X."/>
            <person name="Niu Y."/>
            <person name="Chen S."/>
            <person name="Feng W."/>
        </authorList>
    </citation>
    <scope>NUCLEOTIDE SEQUENCE [LARGE SCALE GENOMIC DNA]</scope>
    <source>
        <strain evidence="3">DH-2019</strain>
    </source>
</reference>
<dbReference type="PANTHER" id="PTHR48010:SF1">
    <property type="entry name" value="PROTEIN KINASE DOMAIN-CONTAINING PROTEIN"/>
    <property type="match status" value="1"/>
</dbReference>
<feature type="binding site" evidence="1">
    <location>
        <position position="119"/>
    </location>
    <ligand>
        <name>ATP</name>
        <dbReference type="ChEBI" id="CHEBI:30616"/>
    </ligand>
</feature>
<evidence type="ECO:0000313" key="3">
    <source>
        <dbReference type="EMBL" id="KAK6155860.1"/>
    </source>
</evidence>
<feature type="domain" description="Protein kinase" evidence="2">
    <location>
        <begin position="91"/>
        <end position="364"/>
    </location>
</feature>
<dbReference type="InterPro" id="IPR011009">
    <property type="entry name" value="Kinase-like_dom_sf"/>
</dbReference>
<gene>
    <name evidence="3" type="ORF">DH2020_010108</name>
</gene>
<keyword evidence="4" id="KW-1185">Reference proteome</keyword>
<proteinExistence type="predicted"/>
<keyword evidence="1" id="KW-0067">ATP-binding</keyword>
<evidence type="ECO:0000256" key="1">
    <source>
        <dbReference type="PROSITE-ProRule" id="PRU10141"/>
    </source>
</evidence>
<organism evidence="3 4">
    <name type="scientific">Rehmannia glutinosa</name>
    <name type="common">Chinese foxglove</name>
    <dbReference type="NCBI Taxonomy" id="99300"/>
    <lineage>
        <taxon>Eukaryota</taxon>
        <taxon>Viridiplantae</taxon>
        <taxon>Streptophyta</taxon>
        <taxon>Embryophyta</taxon>
        <taxon>Tracheophyta</taxon>
        <taxon>Spermatophyta</taxon>
        <taxon>Magnoliopsida</taxon>
        <taxon>eudicotyledons</taxon>
        <taxon>Gunneridae</taxon>
        <taxon>Pentapetalae</taxon>
        <taxon>asterids</taxon>
        <taxon>lamiids</taxon>
        <taxon>Lamiales</taxon>
        <taxon>Orobanchaceae</taxon>
        <taxon>Rehmannieae</taxon>
        <taxon>Rehmannia</taxon>
    </lineage>
</organism>
<sequence length="701" mass="78221">MSAIYDNWERLVAAVLKKQQLWQLFHDHSRSPSVLSEASDFSSSFGLRSPLHDLDFDLASLGSSSRSQRLIPKLVFISDFSPAIELKDGYLASVELLGRGTFGSAYAAAMDNGVRIVVKRLKSMSISEPDFKRHMTIVGNVRHENVAALRAYYASTYERLVLYDYYSTGSVYSLLHGQNENGETRAHVDWETRLKIAIGAARGIAEIHTQNGGKLVHGNIKASNIFRNRDQYGCVSDLGLVNSIEATFMPTAHCYAPEVKNTQNVSQASDVYSFGVLLLELLTRKSSAHVPGGPEAVDLVKMVTSIRNRVRAAKVFDADLLKHPTIKEQMVKMLQIGIRCVEKSIKKRPKMSEVVKILEDISTLNPVSLAPSDTKLVFIEDANATFDLEDVLRASAEVLGKGTFGTSYKAILENGNTIVVKRLREVNVTFKDFQQHMSVIGRMRHENIAEVRAYYFSKEEKLLVYDYHNQDSLSALLHGNRGPRRTLIDWETRMKIAVGAARGVARIHRQDGRKLVHGNIKSSNIFLHRQNYSIVTDAGLAKLSAPIRLSGIRTQGSFAPEVSDTRRVSQASDVYSFGVVLLELISGKPSQFTADDGKVISLVNWIQSVARDEWIAEVFDLELLRYENEDEAMVQVLQIAMDCVNVVPGRRPGMSEVVNKLEKICGIEPLNEPMLEDTWEQPSIVSILEDVLEDLLPTLTP</sequence>
<dbReference type="Proteomes" id="UP001318860">
    <property type="component" value="Unassembled WGS sequence"/>
</dbReference>
<dbReference type="EMBL" id="JABTTQ020000005">
    <property type="protein sequence ID" value="KAK6155860.1"/>
    <property type="molecule type" value="Genomic_DNA"/>
</dbReference>
<dbReference type="PROSITE" id="PS50011">
    <property type="entry name" value="PROTEIN_KINASE_DOM"/>
    <property type="match status" value="2"/>
</dbReference>
<dbReference type="InterPro" id="IPR000719">
    <property type="entry name" value="Prot_kinase_dom"/>
</dbReference>
<evidence type="ECO:0000313" key="4">
    <source>
        <dbReference type="Proteomes" id="UP001318860"/>
    </source>
</evidence>
<accession>A0ABR0XA46</accession>
<dbReference type="PROSITE" id="PS00107">
    <property type="entry name" value="PROTEIN_KINASE_ATP"/>
    <property type="match status" value="1"/>
</dbReference>
<dbReference type="InterPro" id="IPR050994">
    <property type="entry name" value="At_inactive_RLKs"/>
</dbReference>
<keyword evidence="1" id="KW-0547">Nucleotide-binding</keyword>
<dbReference type="Gene3D" id="3.30.200.20">
    <property type="entry name" value="Phosphorylase Kinase, domain 1"/>
    <property type="match status" value="2"/>
</dbReference>
<name>A0ABR0XA46_REHGL</name>
<dbReference type="Pfam" id="PF07714">
    <property type="entry name" value="PK_Tyr_Ser-Thr"/>
    <property type="match status" value="2"/>
</dbReference>